<proteinExistence type="predicted"/>
<feature type="transmembrane region" description="Helical" evidence="1">
    <location>
        <begin position="20"/>
        <end position="45"/>
    </location>
</feature>
<evidence type="ECO:0000256" key="1">
    <source>
        <dbReference type="SAM" id="Phobius"/>
    </source>
</evidence>
<feature type="transmembrane region" description="Helical" evidence="1">
    <location>
        <begin position="69"/>
        <end position="96"/>
    </location>
</feature>
<keyword evidence="1" id="KW-0472">Membrane</keyword>
<accession>A0A398BLG7</accession>
<gene>
    <name evidence="2" type="ORF">D2N39_14015</name>
</gene>
<evidence type="ECO:0000313" key="3">
    <source>
        <dbReference type="Proteomes" id="UP000266649"/>
    </source>
</evidence>
<feature type="transmembrane region" description="Helical" evidence="1">
    <location>
        <begin position="102"/>
        <end position="121"/>
    </location>
</feature>
<dbReference type="Proteomes" id="UP000266649">
    <property type="component" value="Unassembled WGS sequence"/>
</dbReference>
<dbReference type="OrthoDB" id="7847071at2"/>
<dbReference type="RefSeq" id="WP_119135388.1">
    <property type="nucleotide sequence ID" value="NZ_QXXQ01000007.1"/>
</dbReference>
<reference evidence="2 3" key="1">
    <citation type="submission" date="2018-09" db="EMBL/GenBank/DDBJ databases">
        <title>Gemmobacter lutimaris sp. nov., a marine bacterium isolated from tidal flat.</title>
        <authorList>
            <person name="Lee D.W."/>
            <person name="Yoo Y."/>
            <person name="Kim J.-J."/>
            <person name="Kim B.S."/>
        </authorList>
    </citation>
    <scope>NUCLEOTIDE SEQUENCE [LARGE SCALE GENOMIC DNA]</scope>
    <source>
        <strain evidence="2 3">YJ-T1-11</strain>
    </source>
</reference>
<feature type="transmembrane region" description="Helical" evidence="1">
    <location>
        <begin position="142"/>
        <end position="165"/>
    </location>
</feature>
<evidence type="ECO:0000313" key="2">
    <source>
        <dbReference type="EMBL" id="RID91355.1"/>
    </source>
</evidence>
<keyword evidence="1" id="KW-0812">Transmembrane</keyword>
<keyword evidence="3" id="KW-1185">Reference proteome</keyword>
<dbReference type="EMBL" id="QXXQ01000007">
    <property type="protein sequence ID" value="RID91355.1"/>
    <property type="molecule type" value="Genomic_DNA"/>
</dbReference>
<organism evidence="2 3">
    <name type="scientific">Gemmobacter lutimaris</name>
    <dbReference type="NCBI Taxonomy" id="2306023"/>
    <lineage>
        <taxon>Bacteria</taxon>
        <taxon>Pseudomonadati</taxon>
        <taxon>Pseudomonadota</taxon>
        <taxon>Alphaproteobacteria</taxon>
        <taxon>Rhodobacterales</taxon>
        <taxon>Paracoccaceae</taxon>
        <taxon>Gemmobacter</taxon>
    </lineage>
</organism>
<protein>
    <submittedName>
        <fullName evidence="2">Component of SufBCD complex</fullName>
    </submittedName>
</protein>
<name>A0A398BLG7_9RHOB</name>
<keyword evidence="1" id="KW-1133">Transmembrane helix</keyword>
<comment type="caution">
    <text evidence="2">The sequence shown here is derived from an EMBL/GenBank/DDBJ whole genome shotgun (WGS) entry which is preliminary data.</text>
</comment>
<dbReference type="AlphaFoldDB" id="A0A398BLG7"/>
<sequence>MQWYETIFELIDMRSFSNLWFWIMLAVQWSMTSHWVLGVPFDLVLRARRTGGQAQEDLEAIARVNVNRLLYITHVSGLWIAGFIAFILTLLIVLGFFYGIEFAQAAFCLFFPMVLVSALAVRTAHKVADGDHQGEALMKRLVHLRMGTQFIGMIAILLTSLWGMYQNMHIGVLG</sequence>